<feature type="compositionally biased region" description="Low complexity" evidence="1">
    <location>
        <begin position="289"/>
        <end position="306"/>
    </location>
</feature>
<feature type="compositionally biased region" description="Acidic residues" evidence="1">
    <location>
        <begin position="606"/>
        <end position="615"/>
    </location>
</feature>
<protein>
    <recommendedName>
        <fullName evidence="4">DNA replication checkpoint mediator MRC1 domain-containing protein</fullName>
    </recommendedName>
</protein>
<feature type="region of interest" description="Disordered" evidence="1">
    <location>
        <begin position="1"/>
        <end position="56"/>
    </location>
</feature>
<feature type="region of interest" description="Disordered" evidence="1">
    <location>
        <begin position="538"/>
        <end position="615"/>
    </location>
</feature>
<feature type="compositionally biased region" description="Acidic residues" evidence="1">
    <location>
        <begin position="452"/>
        <end position="468"/>
    </location>
</feature>
<feature type="region of interest" description="Disordered" evidence="1">
    <location>
        <begin position="95"/>
        <end position="186"/>
    </location>
</feature>
<feature type="compositionally biased region" description="Basic and acidic residues" evidence="1">
    <location>
        <begin position="380"/>
        <end position="408"/>
    </location>
</feature>
<feature type="compositionally biased region" description="Basic and acidic residues" evidence="1">
    <location>
        <begin position="226"/>
        <end position="236"/>
    </location>
</feature>
<feature type="region of interest" description="Disordered" evidence="1">
    <location>
        <begin position="338"/>
        <end position="523"/>
    </location>
</feature>
<evidence type="ECO:0000313" key="3">
    <source>
        <dbReference type="Proteomes" id="UP000269721"/>
    </source>
</evidence>
<feature type="region of interest" description="Disordered" evidence="1">
    <location>
        <begin position="201"/>
        <end position="318"/>
    </location>
</feature>
<dbReference type="EMBL" id="KZ997956">
    <property type="protein sequence ID" value="RKO86734.1"/>
    <property type="molecule type" value="Genomic_DNA"/>
</dbReference>
<evidence type="ECO:0000313" key="2">
    <source>
        <dbReference type="EMBL" id="RKO86734.1"/>
    </source>
</evidence>
<feature type="compositionally biased region" description="Pro residues" evidence="1">
    <location>
        <begin position="500"/>
        <end position="516"/>
    </location>
</feature>
<dbReference type="Proteomes" id="UP000269721">
    <property type="component" value="Unassembled WGS sequence"/>
</dbReference>
<feature type="region of interest" description="Disordered" evidence="1">
    <location>
        <begin position="63"/>
        <end position="82"/>
    </location>
</feature>
<organism evidence="2 3">
    <name type="scientific">Blyttiomyces helicus</name>
    <dbReference type="NCBI Taxonomy" id="388810"/>
    <lineage>
        <taxon>Eukaryota</taxon>
        <taxon>Fungi</taxon>
        <taxon>Fungi incertae sedis</taxon>
        <taxon>Chytridiomycota</taxon>
        <taxon>Chytridiomycota incertae sedis</taxon>
        <taxon>Chytridiomycetes</taxon>
        <taxon>Chytridiomycetes incertae sedis</taxon>
        <taxon>Blyttiomyces</taxon>
    </lineage>
</organism>
<feature type="compositionally biased region" description="Acidic residues" evidence="1">
    <location>
        <begin position="552"/>
        <end position="565"/>
    </location>
</feature>
<feature type="compositionally biased region" description="Polar residues" evidence="1">
    <location>
        <begin position="19"/>
        <end position="35"/>
    </location>
</feature>
<name>A0A4P9W3L9_9FUNG</name>
<sequence>MLSSPLRAHVFNENAAPTLPSQSAPPLSPRLQQNADPLLQDKDRVGKETSSSDDLVLRMNLGDSLDDLPLPEDTNCDRGRVGKETRDDLALRLSLGNSLGDEQAVDSNPDATETEAGGGGDSAVGKEQAEPAPVRRPAVSRTYGRPRPPPDDSPLNPMAPSPPDLSTSAPPRAAASNNLHFSPARPPRKVVSQLLRLEAASEAGCSASQELTFARDPPPSAPVAKKFIETDREKIRKNLKMLSGRAKSSLLPRRPRPVDLVDGEDGEGRGDTVTARRKEKQPRADENDASSPPSAPASRPAHASSATEKEPLPGGLTDDARNLLIRLFADESDEDVGNLDALLSAPPEKDTASEKGGAGEGGDERDEDSDVRMGSGDDSESAHDSDGNVIEPEVKKVSKRSRKDDLLEMQKQTQRLLRSAQVEAPKRKSTMNMARFLANKGIVTNRKMQQQDSDDEDDPDYKDEEAEPEYASSAAADKDPDLAAPAETIENEARSTPRAPIAPHPSPASPPRPARPAPAANKLKLSIDAVATRTEFNKLAQLSRNFTPPATADEDDDDDDVDLEIIDVRDTDAPGFAALRGAQPRSEGEEGEGGGEDEDSGRGEEEEKGGEEGGG</sequence>
<reference evidence="3" key="1">
    <citation type="journal article" date="2018" name="Nat. Microbiol.">
        <title>Leveraging single-cell genomics to expand the fungal tree of life.</title>
        <authorList>
            <person name="Ahrendt S.R."/>
            <person name="Quandt C.A."/>
            <person name="Ciobanu D."/>
            <person name="Clum A."/>
            <person name="Salamov A."/>
            <person name="Andreopoulos B."/>
            <person name="Cheng J.F."/>
            <person name="Woyke T."/>
            <person name="Pelin A."/>
            <person name="Henrissat B."/>
            <person name="Reynolds N.K."/>
            <person name="Benny G.L."/>
            <person name="Smith M.E."/>
            <person name="James T.Y."/>
            <person name="Grigoriev I.V."/>
        </authorList>
    </citation>
    <scope>NUCLEOTIDE SEQUENCE [LARGE SCALE GENOMIC DNA]</scope>
</reference>
<gene>
    <name evidence="2" type="ORF">BDK51DRAFT_40705</name>
</gene>
<accession>A0A4P9W3L9</accession>
<evidence type="ECO:0000256" key="1">
    <source>
        <dbReference type="SAM" id="MobiDB-lite"/>
    </source>
</evidence>
<dbReference type="AlphaFoldDB" id="A0A4P9W3L9"/>
<feature type="compositionally biased region" description="Polar residues" evidence="1">
    <location>
        <begin position="164"/>
        <end position="180"/>
    </location>
</feature>
<evidence type="ECO:0008006" key="4">
    <source>
        <dbReference type="Google" id="ProtNLM"/>
    </source>
</evidence>
<feature type="compositionally biased region" description="Acidic residues" evidence="1">
    <location>
        <begin position="589"/>
        <end position="599"/>
    </location>
</feature>
<feature type="compositionally biased region" description="Basic and acidic residues" evidence="1">
    <location>
        <begin position="266"/>
        <end position="286"/>
    </location>
</feature>
<proteinExistence type="predicted"/>
<keyword evidence="3" id="KW-1185">Reference proteome</keyword>